<proteinExistence type="predicted"/>
<accession>A0A0K6G7Q2</accession>
<dbReference type="InterPro" id="IPR000772">
    <property type="entry name" value="Ricin_B_lectin"/>
</dbReference>
<keyword evidence="3" id="KW-1185">Reference proteome</keyword>
<dbReference type="Proteomes" id="UP000044841">
    <property type="component" value="Unassembled WGS sequence"/>
</dbReference>
<name>A0A0K6G7Q2_9AGAM</name>
<feature type="domain" description="Ricin B lectin" evidence="1">
    <location>
        <begin position="171"/>
        <end position="238"/>
    </location>
</feature>
<dbReference type="EMBL" id="CYGV01001440">
    <property type="protein sequence ID" value="CUA74394.1"/>
    <property type="molecule type" value="Genomic_DNA"/>
</dbReference>
<evidence type="ECO:0000259" key="1">
    <source>
        <dbReference type="Pfam" id="PF14200"/>
    </source>
</evidence>
<reference evidence="2 3" key="1">
    <citation type="submission" date="2015-07" db="EMBL/GenBank/DDBJ databases">
        <authorList>
            <person name="Noorani M."/>
        </authorList>
    </citation>
    <scope>NUCLEOTIDE SEQUENCE [LARGE SCALE GENOMIC DNA]</scope>
    <source>
        <strain evidence="2">BBA 69670</strain>
    </source>
</reference>
<dbReference type="PROSITE" id="PS50231">
    <property type="entry name" value="RICIN_B_LECTIN"/>
    <property type="match status" value="1"/>
</dbReference>
<evidence type="ECO:0000313" key="2">
    <source>
        <dbReference type="EMBL" id="CUA74394.1"/>
    </source>
</evidence>
<dbReference type="AlphaFoldDB" id="A0A0K6G7Q2"/>
<sequence>MIIAPGVYRIRNAKTKTIFDLSREKGFKIHGFGQHDGANQHWFVQQSGEGVTLKNVESGHYAYTTSLQNGSKLFGSGNFSVWDLSRDGNENEWTISFPGTNYIIELKSGSEANGTAIQLWNKTGEIYQKWIFEKLNEWQLQPSYYHQPLPQQYQYTQRSFQPVYQQLLPSHVSPGTYFLRNVMSGTLINLDAGTLNEGAEITGHNHNGGNHQKWQLQPTGHNQNVTLRNEQANTYLWFQSQSFVPSVLVKSSYDPQEYIISAANRGFFISPAQQPNHAISLFHGSTANGTKIGVWYNEQQDNQKWYFDRTIRTVSQPDFVISTETRIVF</sequence>
<dbReference type="Pfam" id="PF14200">
    <property type="entry name" value="RicinB_lectin_2"/>
    <property type="match status" value="2"/>
</dbReference>
<organism evidence="2 3">
    <name type="scientific">Rhizoctonia solani</name>
    <dbReference type="NCBI Taxonomy" id="456999"/>
    <lineage>
        <taxon>Eukaryota</taxon>
        <taxon>Fungi</taxon>
        <taxon>Dikarya</taxon>
        <taxon>Basidiomycota</taxon>
        <taxon>Agaricomycotina</taxon>
        <taxon>Agaricomycetes</taxon>
        <taxon>Cantharellales</taxon>
        <taxon>Ceratobasidiaceae</taxon>
        <taxon>Rhizoctonia</taxon>
    </lineage>
</organism>
<gene>
    <name evidence="2" type="ORF">RSOLAG22IIIB_11188</name>
</gene>
<protein>
    <recommendedName>
        <fullName evidence="1">Ricin B lectin domain-containing protein</fullName>
    </recommendedName>
</protein>
<feature type="domain" description="Ricin B lectin" evidence="1">
    <location>
        <begin position="38"/>
        <end position="120"/>
    </location>
</feature>
<dbReference type="CDD" id="cd23422">
    <property type="entry name" value="beta-trefoil_Ricin_MPL_CNL"/>
    <property type="match status" value="1"/>
</dbReference>
<dbReference type="InterPro" id="IPR035992">
    <property type="entry name" value="Ricin_B-like_lectins"/>
</dbReference>
<dbReference type="CDD" id="cd23455">
    <property type="entry name" value="beta-trefoil_Ricin_RSA"/>
    <property type="match status" value="1"/>
</dbReference>
<dbReference type="Gene3D" id="2.80.10.50">
    <property type="match status" value="2"/>
</dbReference>
<evidence type="ECO:0000313" key="3">
    <source>
        <dbReference type="Proteomes" id="UP000044841"/>
    </source>
</evidence>
<dbReference type="SUPFAM" id="SSF50370">
    <property type="entry name" value="Ricin B-like lectins"/>
    <property type="match status" value="2"/>
</dbReference>